<dbReference type="CDD" id="cd12843">
    <property type="entry name" value="Bvu_2165_C_like"/>
    <property type="match status" value="1"/>
</dbReference>
<evidence type="ECO:0000259" key="2">
    <source>
        <dbReference type="Pfam" id="PF14848"/>
    </source>
</evidence>
<accession>A0A173RYZ3</accession>
<feature type="domain" description="Bvu-2165-like IHF-HU-like DNA-binding" evidence="2">
    <location>
        <begin position="4"/>
        <end position="124"/>
    </location>
</feature>
<proteinExistence type="predicted"/>
<protein>
    <submittedName>
        <fullName evidence="3">Uncharacterized protein</fullName>
    </submittedName>
</protein>
<dbReference type="CDD" id="cd13833">
    <property type="entry name" value="HU_IHF_like"/>
    <property type="match status" value="1"/>
</dbReference>
<dbReference type="AlphaFoldDB" id="A0A173RYZ3"/>
<dbReference type="Pfam" id="PF14734">
    <property type="entry name" value="DUF4469"/>
    <property type="match status" value="1"/>
</dbReference>
<reference evidence="3 4" key="1">
    <citation type="submission" date="2015-09" db="EMBL/GenBank/DDBJ databases">
        <authorList>
            <consortium name="Pathogen Informatics"/>
        </authorList>
    </citation>
    <scope>NUCLEOTIDE SEQUENCE [LARGE SCALE GENOMIC DNA]</scope>
    <source>
        <strain evidence="3 4">2789STDY5608872</strain>
    </source>
</reference>
<dbReference type="Pfam" id="PF14848">
    <property type="entry name" value="HU-DNA_bdg"/>
    <property type="match status" value="1"/>
</dbReference>
<organism evidence="3 4">
    <name type="scientific">Parabacteroides distasonis</name>
    <dbReference type="NCBI Taxonomy" id="823"/>
    <lineage>
        <taxon>Bacteria</taxon>
        <taxon>Pseudomonadati</taxon>
        <taxon>Bacteroidota</taxon>
        <taxon>Bacteroidia</taxon>
        <taxon>Bacteroidales</taxon>
        <taxon>Tannerellaceae</taxon>
        <taxon>Parabacteroides</taxon>
    </lineage>
</organism>
<evidence type="ECO:0000313" key="4">
    <source>
        <dbReference type="Proteomes" id="UP000095591"/>
    </source>
</evidence>
<evidence type="ECO:0000259" key="1">
    <source>
        <dbReference type="Pfam" id="PF14734"/>
    </source>
</evidence>
<dbReference type="InterPro" id="IPR049893">
    <property type="entry name" value="Bvu_2165-like_IHF-HU-DNA_bdg"/>
</dbReference>
<dbReference type="InterPro" id="IPR027824">
    <property type="entry name" value="DUF4469"/>
</dbReference>
<sequence length="253" mass="27404">MKKVLKGWLIDNSVTTDNKTDKILLLASAGSLTLDDVLEEMQKQDTGLRPETLHHSVTLYNRVLTDLILNGYSVNTGLFRAVPQLTGVIEGGVWNKEKNSIYVSLTQDKALREAIAQTTVEILGEKSNIMYILETEDKKTGLKDGSATAGRNFFVRGAMLKVVGDDESVGVTLTNEAKAVTKLTDDLITINNPSSLTLLLPADLAEGEYTLTVTTQYSAASRFLKTPRSVSVQIWIGGKPADGGGDSESPDEI</sequence>
<dbReference type="Gene3D" id="2.70.50.70">
    <property type="match status" value="2"/>
</dbReference>
<name>A0A173RYZ3_PARDI</name>
<dbReference type="RefSeq" id="WP_057318818.1">
    <property type="nucleotide sequence ID" value="NZ_CYXP01000001.1"/>
</dbReference>
<feature type="domain" description="DUF4469" evidence="1">
    <location>
        <begin position="131"/>
        <end position="229"/>
    </location>
</feature>
<gene>
    <name evidence="3" type="ORF">ERS852429_00797</name>
</gene>
<dbReference type="EMBL" id="CYXP01000001">
    <property type="protein sequence ID" value="CUM83354.1"/>
    <property type="molecule type" value="Genomic_DNA"/>
</dbReference>
<dbReference type="Proteomes" id="UP000095591">
    <property type="component" value="Unassembled WGS sequence"/>
</dbReference>
<evidence type="ECO:0000313" key="3">
    <source>
        <dbReference type="EMBL" id="CUM83354.1"/>
    </source>
</evidence>